<keyword evidence="4" id="KW-1185">Reference proteome</keyword>
<feature type="domain" description="Solute-binding protein family 3/N-terminal" evidence="2">
    <location>
        <begin position="43"/>
        <end position="259"/>
    </location>
</feature>
<name>A0A3D9HRK4_9PROT</name>
<feature type="chain" id="PRO_5017757266" evidence="1">
    <location>
        <begin position="37"/>
        <end position="280"/>
    </location>
</feature>
<feature type="signal peptide" evidence="1">
    <location>
        <begin position="1"/>
        <end position="36"/>
    </location>
</feature>
<protein>
    <submittedName>
        <fullName evidence="3">Amino acid ABC transporter substrate-binding protein (PAAT family)</fullName>
    </submittedName>
</protein>
<dbReference type="Gene3D" id="3.40.190.10">
    <property type="entry name" value="Periplasmic binding protein-like II"/>
    <property type="match status" value="2"/>
</dbReference>
<evidence type="ECO:0000313" key="3">
    <source>
        <dbReference type="EMBL" id="RED52089.1"/>
    </source>
</evidence>
<dbReference type="EMBL" id="QRDW01000002">
    <property type="protein sequence ID" value="RED52089.1"/>
    <property type="molecule type" value="Genomic_DNA"/>
</dbReference>
<dbReference type="Proteomes" id="UP000256845">
    <property type="component" value="Unassembled WGS sequence"/>
</dbReference>
<dbReference type="InterPro" id="IPR001638">
    <property type="entry name" value="Solute-binding_3/MltF_N"/>
</dbReference>
<dbReference type="PANTHER" id="PTHR38834:SF3">
    <property type="entry name" value="SOLUTE-BINDING PROTEIN FAMILY 3_N-TERMINAL DOMAIN-CONTAINING PROTEIN"/>
    <property type="match status" value="1"/>
</dbReference>
<keyword evidence="1" id="KW-0732">Signal</keyword>
<dbReference type="PANTHER" id="PTHR38834">
    <property type="entry name" value="PERIPLASMIC SUBSTRATE BINDING PROTEIN FAMILY 3"/>
    <property type="match status" value="1"/>
</dbReference>
<dbReference type="AlphaFoldDB" id="A0A3D9HRK4"/>
<organism evidence="3 4">
    <name type="scientific">Aestuariispira insulae</name>
    <dbReference type="NCBI Taxonomy" id="1461337"/>
    <lineage>
        <taxon>Bacteria</taxon>
        <taxon>Pseudomonadati</taxon>
        <taxon>Pseudomonadota</taxon>
        <taxon>Alphaproteobacteria</taxon>
        <taxon>Rhodospirillales</taxon>
        <taxon>Kiloniellaceae</taxon>
        <taxon>Aestuariispira</taxon>
    </lineage>
</organism>
<gene>
    <name evidence="3" type="ORF">DFP90_102107</name>
</gene>
<dbReference type="SUPFAM" id="SSF53850">
    <property type="entry name" value="Periplasmic binding protein-like II"/>
    <property type="match status" value="1"/>
</dbReference>
<evidence type="ECO:0000313" key="4">
    <source>
        <dbReference type="Proteomes" id="UP000256845"/>
    </source>
</evidence>
<proteinExistence type="predicted"/>
<accession>A0A3D9HRK4</accession>
<evidence type="ECO:0000259" key="2">
    <source>
        <dbReference type="Pfam" id="PF00497"/>
    </source>
</evidence>
<evidence type="ECO:0000256" key="1">
    <source>
        <dbReference type="SAM" id="SignalP"/>
    </source>
</evidence>
<comment type="caution">
    <text evidence="3">The sequence shown here is derived from an EMBL/GenBank/DDBJ whole genome shotgun (WGS) entry which is preliminary data.</text>
</comment>
<dbReference type="RefSeq" id="WP_115935646.1">
    <property type="nucleotide sequence ID" value="NZ_QRDW01000002.1"/>
</dbReference>
<sequence>MAFGVIFKFSVGRAGWLAKMILGLALYTAQHLPAQAQDQTGLRIVTAEEPPANYLENGELIGTTIDIIREILNRQGLDVKIELRPWPRAFLIAKTTPNVVIFTAGHTQERIDLGFHFIGPIISRKHILWKRRESDFDIRSIDDVVQRRLMISGMREDWRTRLFLAEGAEVSQTSSFPLGLKQLSLGRTDLWISSDIEMPAITRELAIDPGSIEPALVFREAPSFIMLSKGTEQAIIENWRHTFQNMQNSDFFEKAARKWSAILNMDMAYAPEKGFHIAGN</sequence>
<dbReference type="Pfam" id="PF00497">
    <property type="entry name" value="SBP_bac_3"/>
    <property type="match status" value="1"/>
</dbReference>
<reference evidence="3 4" key="1">
    <citation type="submission" date="2018-07" db="EMBL/GenBank/DDBJ databases">
        <title>Genomic Encyclopedia of Type Strains, Phase III (KMG-III): the genomes of soil and plant-associated and newly described type strains.</title>
        <authorList>
            <person name="Whitman W."/>
        </authorList>
    </citation>
    <scope>NUCLEOTIDE SEQUENCE [LARGE SCALE GENOMIC DNA]</scope>
    <source>
        <strain evidence="3 4">CECT 8488</strain>
    </source>
</reference>